<proteinExistence type="predicted"/>
<name>A0A0F9GV61_9ZZZZ</name>
<organism evidence="1">
    <name type="scientific">marine sediment metagenome</name>
    <dbReference type="NCBI Taxonomy" id="412755"/>
    <lineage>
        <taxon>unclassified sequences</taxon>
        <taxon>metagenomes</taxon>
        <taxon>ecological metagenomes</taxon>
    </lineage>
</organism>
<protein>
    <submittedName>
        <fullName evidence="1">Uncharacterized protein</fullName>
    </submittedName>
</protein>
<sequence>VAQKSADPVYEYTISIDSASEEKWDRGQTNLDIPNIGVKSLTEFDEQLTSSEIVYRFRIGEGNADFANSNYVATPQNGNEVIPTALRFVTNLATSDDICVTYNIKSLNENAGTNPTVNDQVCVQEA</sequence>
<reference evidence="1" key="1">
    <citation type="journal article" date="2015" name="Nature">
        <title>Complex archaea that bridge the gap between prokaryotes and eukaryotes.</title>
        <authorList>
            <person name="Spang A."/>
            <person name="Saw J.H."/>
            <person name="Jorgensen S.L."/>
            <person name="Zaremba-Niedzwiedzka K."/>
            <person name="Martijn J."/>
            <person name="Lind A.E."/>
            <person name="van Eijk R."/>
            <person name="Schleper C."/>
            <person name="Guy L."/>
            <person name="Ettema T.J."/>
        </authorList>
    </citation>
    <scope>NUCLEOTIDE SEQUENCE</scope>
</reference>
<evidence type="ECO:0000313" key="1">
    <source>
        <dbReference type="EMBL" id="KKL66992.1"/>
    </source>
</evidence>
<dbReference type="EMBL" id="LAZR01027025">
    <property type="protein sequence ID" value="KKL66992.1"/>
    <property type="molecule type" value="Genomic_DNA"/>
</dbReference>
<gene>
    <name evidence="1" type="ORF">LCGC14_2139470</name>
</gene>
<feature type="non-terminal residue" evidence="1">
    <location>
        <position position="1"/>
    </location>
</feature>
<comment type="caution">
    <text evidence="1">The sequence shown here is derived from an EMBL/GenBank/DDBJ whole genome shotgun (WGS) entry which is preliminary data.</text>
</comment>
<dbReference type="AlphaFoldDB" id="A0A0F9GV61"/>
<accession>A0A0F9GV61</accession>